<name>T1CNM6_9ZZZZ</name>
<keyword evidence="1" id="KW-0472">Membrane</keyword>
<dbReference type="AlphaFoldDB" id="T1CNM6"/>
<keyword evidence="1" id="KW-0812">Transmembrane</keyword>
<organism evidence="2">
    <name type="scientific">mine drainage metagenome</name>
    <dbReference type="NCBI Taxonomy" id="410659"/>
    <lineage>
        <taxon>unclassified sequences</taxon>
        <taxon>metagenomes</taxon>
        <taxon>ecological metagenomes</taxon>
    </lineage>
</organism>
<feature type="non-terminal residue" evidence="2">
    <location>
        <position position="65"/>
    </location>
</feature>
<evidence type="ECO:0000256" key="1">
    <source>
        <dbReference type="SAM" id="Phobius"/>
    </source>
</evidence>
<evidence type="ECO:0000313" key="2">
    <source>
        <dbReference type="EMBL" id="EQD70620.1"/>
    </source>
</evidence>
<comment type="caution">
    <text evidence="2">The sequence shown here is derived from an EMBL/GenBank/DDBJ whole genome shotgun (WGS) entry which is preliminary data.</text>
</comment>
<dbReference type="EMBL" id="AUZX01004516">
    <property type="protein sequence ID" value="EQD70620.1"/>
    <property type="molecule type" value="Genomic_DNA"/>
</dbReference>
<reference evidence="2" key="1">
    <citation type="submission" date="2013-08" db="EMBL/GenBank/DDBJ databases">
        <authorList>
            <person name="Mendez C."/>
            <person name="Richter M."/>
            <person name="Ferrer M."/>
            <person name="Sanchez J."/>
        </authorList>
    </citation>
    <scope>NUCLEOTIDE SEQUENCE</scope>
</reference>
<reference evidence="2" key="2">
    <citation type="journal article" date="2014" name="ISME J.">
        <title>Microbial stratification in low pH oxic and suboxic macroscopic growths along an acid mine drainage.</title>
        <authorList>
            <person name="Mendez-Garcia C."/>
            <person name="Mesa V."/>
            <person name="Sprenger R.R."/>
            <person name="Richter M."/>
            <person name="Diez M.S."/>
            <person name="Solano J."/>
            <person name="Bargiela R."/>
            <person name="Golyshina O.V."/>
            <person name="Manteca A."/>
            <person name="Ramos J.L."/>
            <person name="Gallego J.R."/>
            <person name="Llorente I."/>
            <person name="Martins Dos Santos V.A."/>
            <person name="Jensen O.N."/>
            <person name="Pelaez A.I."/>
            <person name="Sanchez J."/>
            <person name="Ferrer M."/>
        </authorList>
    </citation>
    <scope>NUCLEOTIDE SEQUENCE</scope>
</reference>
<feature type="transmembrane region" description="Helical" evidence="1">
    <location>
        <begin position="23"/>
        <end position="45"/>
    </location>
</feature>
<sequence>MNSSASPHEVRDTLRDFTADRRMLMLCAMALVTGTFGAIAAWALVKLIALFTNFAYFQVISTTTT</sequence>
<protein>
    <submittedName>
        <fullName evidence="2">Chloride channel protein</fullName>
    </submittedName>
</protein>
<proteinExistence type="predicted"/>
<accession>T1CNM6</accession>
<gene>
    <name evidence="2" type="ORF">B1A_06215</name>
</gene>
<keyword evidence="1" id="KW-1133">Transmembrane helix</keyword>